<name>H2J6Q0_MARPK</name>
<reference evidence="3 4" key="1">
    <citation type="journal article" date="2012" name="J. Bacteriol.">
        <title>Complete Genome Sequence of the Thermophilic, Piezophilic, Heterotrophic Bacterium Marinitoga piezophila KA3.</title>
        <authorList>
            <person name="Lucas S."/>
            <person name="Han J."/>
            <person name="Lapidus A."/>
            <person name="Cheng J.F."/>
            <person name="Goodwin L.A."/>
            <person name="Pitluck S."/>
            <person name="Peters L."/>
            <person name="Mikhailova N."/>
            <person name="Teshima H."/>
            <person name="Detter J.C."/>
            <person name="Han C."/>
            <person name="Tapia R."/>
            <person name="Land M."/>
            <person name="Hauser L."/>
            <person name="Kyrpides N.C."/>
            <person name="Ivanova N."/>
            <person name="Pagani I."/>
            <person name="Vannier P."/>
            <person name="Oger P."/>
            <person name="Bartlett D.H."/>
            <person name="Noll K.M."/>
            <person name="Woyke T."/>
            <person name="Jebbar M."/>
        </authorList>
    </citation>
    <scope>NUCLEOTIDE SEQUENCE [LARGE SCALE GENOMIC DNA]</scope>
    <source>
        <strain evidence="4">DSM 14283 / JCM 11233 / KA3</strain>
    </source>
</reference>
<feature type="transmembrane region" description="Helical" evidence="2">
    <location>
        <begin position="354"/>
        <end position="375"/>
    </location>
</feature>
<keyword evidence="2" id="KW-0472">Membrane</keyword>
<dbReference type="OrthoDB" id="45088at2"/>
<dbReference type="HOGENOM" id="CLU_721049_0_0_0"/>
<evidence type="ECO:0000256" key="2">
    <source>
        <dbReference type="SAM" id="Phobius"/>
    </source>
</evidence>
<dbReference type="eggNOG" id="COG0457">
    <property type="taxonomic scope" value="Bacteria"/>
</dbReference>
<evidence type="ECO:0000313" key="3">
    <source>
        <dbReference type="EMBL" id="AEX86331.1"/>
    </source>
</evidence>
<dbReference type="Proteomes" id="UP000007161">
    <property type="component" value="Chromosome"/>
</dbReference>
<gene>
    <name evidence="3" type="ordered locus">Marpi_1953</name>
</gene>
<dbReference type="RefSeq" id="WP_014297401.1">
    <property type="nucleotide sequence ID" value="NC_016751.1"/>
</dbReference>
<dbReference type="KEGG" id="mpz:Marpi_1953"/>
<protein>
    <recommendedName>
        <fullName evidence="5">Tetratricopeptide repeat protein</fullName>
    </recommendedName>
</protein>
<dbReference type="SUPFAM" id="SSF48452">
    <property type="entry name" value="TPR-like"/>
    <property type="match status" value="1"/>
</dbReference>
<dbReference type="Gene3D" id="1.25.40.10">
    <property type="entry name" value="Tetratricopeptide repeat domain"/>
    <property type="match status" value="1"/>
</dbReference>
<keyword evidence="2" id="KW-1133">Transmembrane helix</keyword>
<evidence type="ECO:0008006" key="5">
    <source>
        <dbReference type="Google" id="ProtNLM"/>
    </source>
</evidence>
<reference evidence="4" key="2">
    <citation type="submission" date="2012-01" db="EMBL/GenBank/DDBJ databases">
        <title>Complete sequence of chromosome of Marinitoga piezophila KA3.</title>
        <authorList>
            <person name="Lucas S."/>
            <person name="Han J."/>
            <person name="Lapidus A."/>
            <person name="Cheng J.-F."/>
            <person name="Goodwin L."/>
            <person name="Pitluck S."/>
            <person name="Peters L."/>
            <person name="Mikhailova N."/>
            <person name="Teshima H."/>
            <person name="Detter J.C."/>
            <person name="Han C."/>
            <person name="Tapia R."/>
            <person name="Land M."/>
            <person name="Hauser L."/>
            <person name="Kyrpides N."/>
            <person name="Ivanova N."/>
            <person name="Pagani I."/>
            <person name="Jebbar M."/>
            <person name="Vannier P."/>
            <person name="Oger P."/>
            <person name="Cario A."/>
            <person name="Bartlett D."/>
            <person name="Noll K.M."/>
            <person name="Woyke T."/>
        </authorList>
    </citation>
    <scope>NUCLEOTIDE SEQUENCE [LARGE SCALE GENOMIC DNA]</scope>
    <source>
        <strain evidence="4">DSM 14283 / JCM 11233 / KA3</strain>
    </source>
</reference>
<dbReference type="STRING" id="443254.Marpi_1953"/>
<evidence type="ECO:0000256" key="1">
    <source>
        <dbReference type="SAM" id="Coils"/>
    </source>
</evidence>
<feature type="coiled-coil region" evidence="1">
    <location>
        <begin position="335"/>
        <end position="397"/>
    </location>
</feature>
<dbReference type="EMBL" id="CP003257">
    <property type="protein sequence ID" value="AEX86331.1"/>
    <property type="molecule type" value="Genomic_DNA"/>
</dbReference>
<dbReference type="AlphaFoldDB" id="H2J6Q0"/>
<evidence type="ECO:0000313" key="4">
    <source>
        <dbReference type="Proteomes" id="UP000007161"/>
    </source>
</evidence>
<keyword evidence="2" id="KW-0812">Transmembrane</keyword>
<keyword evidence="4" id="KW-1185">Reference proteome</keyword>
<proteinExistence type="predicted"/>
<sequence>MKKAFLLLLITVYVVIGINAENIAETYLKTFDITKLMDSENVAVKTFAYFELYYEKNYSGYLKAANELRAKYNNLLTYREKEIFDIMSGVNPITTLKPIERFKELLKKYPDDPLINILLLEFEYKQWKITGDPKLAKEILNKIEYIEKKYGNTPFSIYYKSNFLFKSRIYGNKEDAYNLIKNGVKTYPDNRKIIETYIKIAGYLEKYKEDKELFGEIAHTYIDMPEPSMDLMLIIVNYYIYLNDTQKAEKTLKEIIIPNTRNSKILALSYELLGDISETYTQKMNYYKKALQIIPDNGRVLSKWALAMLKVDREKYKTLARISLNKALTIDGKLSDEAEKALEDLRNEIKIHVMLNYVLPLVLFVVVALGIIIFYEKWKEKKEMEKLQNEIEGENEDGRN</sequence>
<organism evidence="3 4">
    <name type="scientific">Marinitoga piezophila (strain DSM 14283 / JCM 11233 / KA3)</name>
    <dbReference type="NCBI Taxonomy" id="443254"/>
    <lineage>
        <taxon>Bacteria</taxon>
        <taxon>Thermotogati</taxon>
        <taxon>Thermotogota</taxon>
        <taxon>Thermotogae</taxon>
        <taxon>Petrotogales</taxon>
        <taxon>Petrotogaceae</taxon>
        <taxon>Marinitoga</taxon>
    </lineage>
</organism>
<accession>H2J6Q0</accession>
<keyword evidence="1" id="KW-0175">Coiled coil</keyword>
<dbReference type="InterPro" id="IPR011990">
    <property type="entry name" value="TPR-like_helical_dom_sf"/>
</dbReference>